<evidence type="ECO:0000313" key="2">
    <source>
        <dbReference type="Proteomes" id="UP001597297"/>
    </source>
</evidence>
<reference evidence="2" key="1">
    <citation type="journal article" date="2019" name="Int. J. Syst. Evol. Microbiol.">
        <title>The Global Catalogue of Microorganisms (GCM) 10K type strain sequencing project: providing services to taxonomists for standard genome sequencing and annotation.</title>
        <authorList>
            <consortium name="The Broad Institute Genomics Platform"/>
            <consortium name="The Broad Institute Genome Sequencing Center for Infectious Disease"/>
            <person name="Wu L."/>
            <person name="Ma J."/>
        </authorList>
    </citation>
    <scope>NUCLEOTIDE SEQUENCE [LARGE SCALE GENOMIC DNA]</scope>
    <source>
        <strain evidence="2">JCM 16545</strain>
    </source>
</reference>
<keyword evidence="2" id="KW-1185">Reference proteome</keyword>
<evidence type="ECO:0000313" key="1">
    <source>
        <dbReference type="EMBL" id="MFD2277212.1"/>
    </source>
</evidence>
<accession>A0ABW5E4D6</accession>
<gene>
    <name evidence="1" type="ORF">ACFSQZ_12090</name>
</gene>
<protein>
    <recommendedName>
        <fullName evidence="3">Sulfotransferase family protein</fullName>
    </recommendedName>
</protein>
<dbReference type="SUPFAM" id="SSF52540">
    <property type="entry name" value="P-loop containing nucleoside triphosphate hydrolases"/>
    <property type="match status" value="1"/>
</dbReference>
<evidence type="ECO:0008006" key="3">
    <source>
        <dbReference type="Google" id="ProtNLM"/>
    </source>
</evidence>
<comment type="caution">
    <text evidence="1">The sequence shown here is derived from an EMBL/GenBank/DDBJ whole genome shotgun (WGS) entry which is preliminary data.</text>
</comment>
<name>A0ABW5E4D6_9BACT</name>
<sequence length="358" mass="40433">MRNQLTSTNADSIDIFIHIGMPKSGSTSIQNTLKSLSGDLEKKGILFPTTPIKEDDNQAIVALCKRKERLPRDLKQRAESLSQEEINSMMDKWLLRLQKTVTQKYKSIIISSEYLFTMSDKEISTLKNKFEGIFHNPKFHIIAYVREPVAYWSSLMQQHIKANHRIKLGKSINYGVLSIYKSIFQSIDVFEFNKNKLPNGDVVRHFFGLIDPSIDLSGTSAPSNPSLSPEAIDIMQNFRKNRLPKQNGKRTPESKTFLRILGNSDKFVPGKKSSLVKPSVAALITEANTANLSMLASDFGINFGAPPTSTATQEDEFISADTIDQIYDVDQQRKNNLLMEVTCRLSRRLANQAREKQS</sequence>
<organism evidence="1 2">
    <name type="scientific">Rubritalea spongiae</name>
    <dbReference type="NCBI Taxonomy" id="430797"/>
    <lineage>
        <taxon>Bacteria</taxon>
        <taxon>Pseudomonadati</taxon>
        <taxon>Verrucomicrobiota</taxon>
        <taxon>Verrucomicrobiia</taxon>
        <taxon>Verrucomicrobiales</taxon>
        <taxon>Rubritaleaceae</taxon>
        <taxon>Rubritalea</taxon>
    </lineage>
</organism>
<dbReference type="Gene3D" id="3.40.50.300">
    <property type="entry name" value="P-loop containing nucleotide triphosphate hydrolases"/>
    <property type="match status" value="1"/>
</dbReference>
<dbReference type="Proteomes" id="UP001597297">
    <property type="component" value="Unassembled WGS sequence"/>
</dbReference>
<dbReference type="RefSeq" id="WP_377094003.1">
    <property type="nucleotide sequence ID" value="NZ_JBHSJM010000001.1"/>
</dbReference>
<proteinExistence type="predicted"/>
<dbReference type="InterPro" id="IPR027417">
    <property type="entry name" value="P-loop_NTPase"/>
</dbReference>
<dbReference type="EMBL" id="JBHUJC010000041">
    <property type="protein sequence ID" value="MFD2277212.1"/>
    <property type="molecule type" value="Genomic_DNA"/>
</dbReference>